<keyword evidence="10" id="KW-0325">Glycoprotein</keyword>
<dbReference type="GO" id="GO:0006508">
    <property type="term" value="P:proteolysis"/>
    <property type="evidence" value="ECO:0007669"/>
    <property type="project" value="UniProtKB-KW"/>
</dbReference>
<dbReference type="GO" id="GO:0009610">
    <property type="term" value="P:response to symbiotic fungus"/>
    <property type="evidence" value="ECO:0007669"/>
    <property type="project" value="UniProtKB-ARBA"/>
</dbReference>
<gene>
    <name evidence="12" type="ORF">LLUT_LOCUS2133</name>
</gene>
<comment type="function">
    <text evidence="1">Required for arbuscular mycorrhiza (AM) development during AM symbiosis with AM fungi (e.g. Glomeromycota intraradices).</text>
</comment>
<evidence type="ECO:0000256" key="7">
    <source>
        <dbReference type="ARBA" id="ARBA00022729"/>
    </source>
</evidence>
<keyword evidence="5" id="KW-0964">Secreted</keyword>
<keyword evidence="7" id="KW-0732">Signal</keyword>
<evidence type="ECO:0000256" key="1">
    <source>
        <dbReference type="ARBA" id="ARBA00002076"/>
    </source>
</evidence>
<dbReference type="GO" id="GO:0048046">
    <property type="term" value="C:apoplast"/>
    <property type="evidence" value="ECO:0007669"/>
    <property type="project" value="UniProtKB-SubCell"/>
</dbReference>
<evidence type="ECO:0000256" key="10">
    <source>
        <dbReference type="ARBA" id="ARBA00023180"/>
    </source>
</evidence>
<dbReference type="PANTHER" id="PTHR10795">
    <property type="entry name" value="PROPROTEIN CONVERTASE SUBTILISIN/KEXIN"/>
    <property type="match status" value="1"/>
</dbReference>
<keyword evidence="8" id="KW-0378">Hydrolase</keyword>
<evidence type="ECO:0000313" key="13">
    <source>
        <dbReference type="Proteomes" id="UP001497480"/>
    </source>
</evidence>
<evidence type="ECO:0000313" key="12">
    <source>
        <dbReference type="EMBL" id="CAL0301073.1"/>
    </source>
</evidence>
<dbReference type="Gene3D" id="3.40.50.200">
    <property type="entry name" value="Peptidase S8/S53 domain"/>
    <property type="match status" value="1"/>
</dbReference>
<keyword evidence="9" id="KW-0720">Serine protease</keyword>
<dbReference type="Proteomes" id="UP001497480">
    <property type="component" value="Unassembled WGS sequence"/>
</dbReference>
<evidence type="ECO:0000259" key="11">
    <source>
        <dbReference type="Pfam" id="PF02225"/>
    </source>
</evidence>
<sequence length="226" mass="24533">MGLPEVSSHWRQSCPSRKHPHVCGANSHSGHFFHPQGSNLRPCLRGIKHVPLKSTPVAPAFAAKKGPSLSKPLPEDKLYPLISAKLAKAAYASDANAELCKVGTLDPRKVKGKILVCLRGENARVEKGLVALEAGAAAMILYNDARDVYDFELIADPHFLPAVELTYEDGLALVAYIDSTRNPMAYLHSPETDLNTKPSPYMASFSSRGPNTITPEILKVEHMSIA</sequence>
<dbReference type="InterPro" id="IPR036852">
    <property type="entry name" value="Peptidase_S8/S53_dom_sf"/>
</dbReference>
<evidence type="ECO:0000256" key="6">
    <source>
        <dbReference type="ARBA" id="ARBA00022670"/>
    </source>
</evidence>
<proteinExistence type="inferred from homology"/>
<dbReference type="Gene3D" id="3.50.30.30">
    <property type="match status" value="1"/>
</dbReference>
<dbReference type="GO" id="GO:0004252">
    <property type="term" value="F:serine-type endopeptidase activity"/>
    <property type="evidence" value="ECO:0007669"/>
    <property type="project" value="InterPro"/>
</dbReference>
<comment type="subcellular location">
    <subcellularLocation>
        <location evidence="2">Secreted</location>
        <location evidence="2">Extracellular space</location>
        <location evidence="2">Apoplast</location>
    </subcellularLocation>
</comment>
<feature type="domain" description="PA" evidence="11">
    <location>
        <begin position="89"/>
        <end position="173"/>
    </location>
</feature>
<reference evidence="12 13" key="1">
    <citation type="submission" date="2024-03" db="EMBL/GenBank/DDBJ databases">
        <authorList>
            <person name="Martinez-Hernandez J."/>
        </authorList>
    </citation>
    <scope>NUCLEOTIDE SEQUENCE [LARGE SCALE GENOMIC DNA]</scope>
</reference>
<evidence type="ECO:0000256" key="9">
    <source>
        <dbReference type="ARBA" id="ARBA00022825"/>
    </source>
</evidence>
<dbReference type="Pfam" id="PF02225">
    <property type="entry name" value="PA"/>
    <property type="match status" value="1"/>
</dbReference>
<accession>A0AAV1VWD7</accession>
<dbReference type="SUPFAM" id="SSF52025">
    <property type="entry name" value="PA domain"/>
    <property type="match status" value="1"/>
</dbReference>
<organism evidence="12 13">
    <name type="scientific">Lupinus luteus</name>
    <name type="common">European yellow lupine</name>
    <dbReference type="NCBI Taxonomy" id="3873"/>
    <lineage>
        <taxon>Eukaryota</taxon>
        <taxon>Viridiplantae</taxon>
        <taxon>Streptophyta</taxon>
        <taxon>Embryophyta</taxon>
        <taxon>Tracheophyta</taxon>
        <taxon>Spermatophyta</taxon>
        <taxon>Magnoliopsida</taxon>
        <taxon>eudicotyledons</taxon>
        <taxon>Gunneridae</taxon>
        <taxon>Pentapetalae</taxon>
        <taxon>rosids</taxon>
        <taxon>fabids</taxon>
        <taxon>Fabales</taxon>
        <taxon>Fabaceae</taxon>
        <taxon>Papilionoideae</taxon>
        <taxon>50 kb inversion clade</taxon>
        <taxon>genistoids sensu lato</taxon>
        <taxon>core genistoids</taxon>
        <taxon>Genisteae</taxon>
        <taxon>Lupinus</taxon>
    </lineage>
</organism>
<dbReference type="AlphaFoldDB" id="A0AAV1VWD7"/>
<dbReference type="InterPro" id="IPR003137">
    <property type="entry name" value="PA_domain"/>
</dbReference>
<evidence type="ECO:0000256" key="8">
    <source>
        <dbReference type="ARBA" id="ARBA00022801"/>
    </source>
</evidence>
<evidence type="ECO:0000256" key="4">
    <source>
        <dbReference type="ARBA" id="ARBA00022523"/>
    </source>
</evidence>
<keyword evidence="13" id="KW-1185">Reference proteome</keyword>
<dbReference type="InterPro" id="IPR045051">
    <property type="entry name" value="SBT"/>
</dbReference>
<comment type="similarity">
    <text evidence="3">Belongs to the peptidase S8 family.</text>
</comment>
<keyword evidence="6" id="KW-0645">Protease</keyword>
<dbReference type="FunFam" id="3.50.30.30:FF:000005">
    <property type="entry name" value="subtilisin-like protease SBT1.5"/>
    <property type="match status" value="1"/>
</dbReference>
<dbReference type="CDD" id="cd02120">
    <property type="entry name" value="PA_subtilisin_like"/>
    <property type="match status" value="1"/>
</dbReference>
<comment type="caution">
    <text evidence="12">The sequence shown here is derived from an EMBL/GenBank/DDBJ whole genome shotgun (WGS) entry which is preliminary data.</text>
</comment>
<keyword evidence="4" id="KW-0052">Apoplast</keyword>
<evidence type="ECO:0000256" key="2">
    <source>
        <dbReference type="ARBA" id="ARBA00004271"/>
    </source>
</evidence>
<evidence type="ECO:0000256" key="5">
    <source>
        <dbReference type="ARBA" id="ARBA00022525"/>
    </source>
</evidence>
<evidence type="ECO:0000256" key="3">
    <source>
        <dbReference type="ARBA" id="ARBA00011073"/>
    </source>
</evidence>
<protein>
    <recommendedName>
        <fullName evidence="11">PA domain-containing protein</fullName>
    </recommendedName>
</protein>
<name>A0AAV1VWD7_LUPLU</name>
<dbReference type="EMBL" id="CAXHTB010000002">
    <property type="protein sequence ID" value="CAL0301073.1"/>
    <property type="molecule type" value="Genomic_DNA"/>
</dbReference>
<dbReference type="InterPro" id="IPR046450">
    <property type="entry name" value="PA_dom_sf"/>
</dbReference>